<feature type="region of interest" description="Disordered" evidence="10">
    <location>
        <begin position="136"/>
        <end position="156"/>
    </location>
</feature>
<sequence>MRSRLLSEAVSMQHIRRSRPLGSPRSAQGGFSLIEIILVVVLIGGIVAFAATRILGGGDRARVNLAKAQVQTLAEKVHQYEMDTGTLPNSLGDLVTQPGGASGWLGPYAKDAELRDPWNTPYEFAAPGSSQPFEIVSYGADRKPGGDSVNADIRYE</sequence>
<evidence type="ECO:0000256" key="5">
    <source>
        <dbReference type="ARBA" id="ARBA00022481"/>
    </source>
</evidence>
<dbReference type="NCBIfam" id="TIGR01710">
    <property type="entry name" value="typeII_sec_gspG"/>
    <property type="match status" value="1"/>
</dbReference>
<accession>A0ABU1XU89</accession>
<evidence type="ECO:0000256" key="8">
    <source>
        <dbReference type="ARBA" id="ARBA00022989"/>
    </source>
</evidence>
<evidence type="ECO:0000256" key="7">
    <source>
        <dbReference type="ARBA" id="ARBA00022692"/>
    </source>
</evidence>
<evidence type="ECO:0000256" key="1">
    <source>
        <dbReference type="ARBA" id="ARBA00004377"/>
    </source>
</evidence>
<evidence type="ECO:0000259" key="12">
    <source>
        <dbReference type="Pfam" id="PF08334"/>
    </source>
</evidence>
<name>A0ABU1XU89_9GAMM</name>
<feature type="domain" description="Type II secretion system protein GspG C-terminal" evidence="12">
    <location>
        <begin position="54"/>
        <end position="154"/>
    </location>
</feature>
<evidence type="ECO:0000256" key="6">
    <source>
        <dbReference type="ARBA" id="ARBA00022519"/>
    </source>
</evidence>
<feature type="transmembrane region" description="Helical" evidence="11">
    <location>
        <begin position="30"/>
        <end position="52"/>
    </location>
</feature>
<keyword evidence="9 11" id="KW-0472">Membrane</keyword>
<dbReference type="InterPro" id="IPR013545">
    <property type="entry name" value="T2SS_protein-GspG_C"/>
</dbReference>
<evidence type="ECO:0000256" key="3">
    <source>
        <dbReference type="ARBA" id="ARBA00020042"/>
    </source>
</evidence>
<keyword evidence="5" id="KW-0488">Methylation</keyword>
<evidence type="ECO:0000313" key="13">
    <source>
        <dbReference type="EMBL" id="MDR7192308.1"/>
    </source>
</evidence>
<evidence type="ECO:0000256" key="2">
    <source>
        <dbReference type="ARBA" id="ARBA00009984"/>
    </source>
</evidence>
<keyword evidence="14" id="KW-1185">Reference proteome</keyword>
<gene>
    <name evidence="13" type="ORF">J2W68_001016</name>
</gene>
<evidence type="ECO:0000313" key="14">
    <source>
        <dbReference type="Proteomes" id="UP001256588"/>
    </source>
</evidence>
<keyword evidence="7 11" id="KW-0812">Transmembrane</keyword>
<dbReference type="PROSITE" id="PS00409">
    <property type="entry name" value="PROKAR_NTER_METHYL"/>
    <property type="match status" value="1"/>
</dbReference>
<keyword evidence="8 11" id="KW-1133">Transmembrane helix</keyword>
<dbReference type="Gene3D" id="3.30.700.10">
    <property type="entry name" value="Glycoprotein, Type 4 Pilin"/>
    <property type="match status" value="1"/>
</dbReference>
<organism evidence="13 14">
    <name type="scientific">Luteimonas terrae</name>
    <dbReference type="NCBI Taxonomy" id="1530191"/>
    <lineage>
        <taxon>Bacteria</taxon>
        <taxon>Pseudomonadati</taxon>
        <taxon>Pseudomonadota</taxon>
        <taxon>Gammaproteobacteria</taxon>
        <taxon>Lysobacterales</taxon>
        <taxon>Lysobacteraceae</taxon>
        <taxon>Luteimonas</taxon>
    </lineage>
</organism>
<dbReference type="SUPFAM" id="SSF54523">
    <property type="entry name" value="Pili subunits"/>
    <property type="match status" value="1"/>
</dbReference>
<comment type="caution">
    <text evidence="13">The sequence shown here is derived from an EMBL/GenBank/DDBJ whole genome shotgun (WGS) entry which is preliminary data.</text>
</comment>
<proteinExistence type="inferred from homology"/>
<dbReference type="Proteomes" id="UP001256588">
    <property type="component" value="Unassembled WGS sequence"/>
</dbReference>
<evidence type="ECO:0000256" key="10">
    <source>
        <dbReference type="SAM" id="MobiDB-lite"/>
    </source>
</evidence>
<dbReference type="InterPro" id="IPR012902">
    <property type="entry name" value="N_methyl_site"/>
</dbReference>
<dbReference type="NCBIfam" id="TIGR02532">
    <property type="entry name" value="IV_pilin_GFxxxE"/>
    <property type="match status" value="1"/>
</dbReference>
<dbReference type="InterPro" id="IPR000983">
    <property type="entry name" value="Bac_GSPG_pilin"/>
</dbReference>
<evidence type="ECO:0000256" key="9">
    <source>
        <dbReference type="ARBA" id="ARBA00023136"/>
    </source>
</evidence>
<keyword evidence="6" id="KW-0997">Cell inner membrane</keyword>
<dbReference type="InterPro" id="IPR010054">
    <property type="entry name" value="Type2_sec_GspG"/>
</dbReference>
<evidence type="ECO:0000256" key="4">
    <source>
        <dbReference type="ARBA" id="ARBA00022475"/>
    </source>
</evidence>
<protein>
    <recommendedName>
        <fullName evidence="3">Type II secretion system core protein G</fullName>
    </recommendedName>
</protein>
<comment type="subcellular location">
    <subcellularLocation>
        <location evidence="1">Cell inner membrane</location>
        <topology evidence="1">Single-pass membrane protein</topology>
    </subcellularLocation>
</comment>
<dbReference type="InterPro" id="IPR045584">
    <property type="entry name" value="Pilin-like"/>
</dbReference>
<keyword evidence="4" id="KW-1003">Cell membrane</keyword>
<dbReference type="EMBL" id="JAVDWO010000003">
    <property type="protein sequence ID" value="MDR7192308.1"/>
    <property type="molecule type" value="Genomic_DNA"/>
</dbReference>
<evidence type="ECO:0000256" key="11">
    <source>
        <dbReference type="SAM" id="Phobius"/>
    </source>
</evidence>
<comment type="similarity">
    <text evidence="2">Belongs to the GSP G family.</text>
</comment>
<dbReference type="PRINTS" id="PR00813">
    <property type="entry name" value="BCTERIALGSPG"/>
</dbReference>
<reference evidence="13 14" key="1">
    <citation type="submission" date="2023-07" db="EMBL/GenBank/DDBJ databases">
        <title>Sorghum-associated microbial communities from plants grown in Nebraska, USA.</title>
        <authorList>
            <person name="Schachtman D."/>
        </authorList>
    </citation>
    <scope>NUCLEOTIDE SEQUENCE [LARGE SCALE GENOMIC DNA]</scope>
    <source>
        <strain evidence="13 14">4099</strain>
    </source>
</reference>
<dbReference type="Pfam" id="PF08334">
    <property type="entry name" value="T2SSG"/>
    <property type="match status" value="1"/>
</dbReference>